<dbReference type="Pfam" id="PF22936">
    <property type="entry name" value="Pol_BBD"/>
    <property type="match status" value="1"/>
</dbReference>
<dbReference type="EMBL" id="CM017706">
    <property type="protein sequence ID" value="TYG63942.1"/>
    <property type="molecule type" value="Genomic_DNA"/>
</dbReference>
<reference evidence="2 3" key="1">
    <citation type="submission" date="2019-06" db="EMBL/GenBank/DDBJ databases">
        <title>WGS assembly of Gossypium darwinii.</title>
        <authorList>
            <person name="Chen Z.J."/>
            <person name="Sreedasyam A."/>
            <person name="Ando A."/>
            <person name="Song Q."/>
            <person name="De L."/>
            <person name="Hulse-Kemp A."/>
            <person name="Ding M."/>
            <person name="Ye W."/>
            <person name="Kirkbride R."/>
            <person name="Jenkins J."/>
            <person name="Plott C."/>
            <person name="Lovell J."/>
            <person name="Lin Y.-M."/>
            <person name="Vaughn R."/>
            <person name="Liu B."/>
            <person name="Li W."/>
            <person name="Simpson S."/>
            <person name="Scheffler B."/>
            <person name="Saski C."/>
            <person name="Grover C."/>
            <person name="Hu G."/>
            <person name="Conover J."/>
            <person name="Carlson J."/>
            <person name="Shu S."/>
            <person name="Boston L."/>
            <person name="Williams M."/>
            <person name="Peterson D."/>
            <person name="Mcgee K."/>
            <person name="Jones D."/>
            <person name="Wendel J."/>
            <person name="Stelly D."/>
            <person name="Grimwood J."/>
            <person name="Schmutz J."/>
        </authorList>
    </citation>
    <scope>NUCLEOTIDE SEQUENCE [LARGE SCALE GENOMIC DNA]</scope>
    <source>
        <strain evidence="2">1808015.09</strain>
    </source>
</reference>
<evidence type="ECO:0000313" key="3">
    <source>
        <dbReference type="Proteomes" id="UP000323506"/>
    </source>
</evidence>
<organism evidence="2 3">
    <name type="scientific">Gossypium darwinii</name>
    <name type="common">Darwin's cotton</name>
    <name type="synonym">Gossypium barbadense var. darwinii</name>
    <dbReference type="NCBI Taxonomy" id="34276"/>
    <lineage>
        <taxon>Eukaryota</taxon>
        <taxon>Viridiplantae</taxon>
        <taxon>Streptophyta</taxon>
        <taxon>Embryophyta</taxon>
        <taxon>Tracheophyta</taxon>
        <taxon>Spermatophyta</taxon>
        <taxon>Magnoliopsida</taxon>
        <taxon>eudicotyledons</taxon>
        <taxon>Gunneridae</taxon>
        <taxon>Pentapetalae</taxon>
        <taxon>rosids</taxon>
        <taxon>malvids</taxon>
        <taxon>Malvales</taxon>
        <taxon>Malvaceae</taxon>
        <taxon>Malvoideae</taxon>
        <taxon>Gossypium</taxon>
    </lineage>
</organism>
<feature type="domain" description="Retrovirus-related Pol polyprotein from transposon TNT 1-94-like beta-barrel" evidence="1">
    <location>
        <begin position="25"/>
        <end position="103"/>
    </location>
</feature>
<dbReference type="InterPro" id="IPR054722">
    <property type="entry name" value="PolX-like_BBD"/>
</dbReference>
<accession>A0A5D2C733</accession>
<name>A0A5D2C733_GOSDA</name>
<dbReference type="AlphaFoldDB" id="A0A5D2C733"/>
<sequence length="150" mass="16077">MGGHTAKSTGSPMLVSLSTIVDPVWNPNSGATTQMTSDSAKLSDARLYNGGGKVIIGNGLSIPITYVGGSTILANDFSPLLLNDLLYVPDVGKNLLSVFKFAKDNSVFFEFYPNCCYVNDLKTYQTLLCGNELNGCIDLILLNLTSLLML</sequence>
<protein>
    <recommendedName>
        <fullName evidence="1">Retrovirus-related Pol polyprotein from transposon TNT 1-94-like beta-barrel domain-containing protein</fullName>
    </recommendedName>
</protein>
<dbReference type="Proteomes" id="UP000323506">
    <property type="component" value="Chromosome D06"/>
</dbReference>
<evidence type="ECO:0000313" key="2">
    <source>
        <dbReference type="EMBL" id="TYG63942.1"/>
    </source>
</evidence>
<proteinExistence type="predicted"/>
<evidence type="ECO:0000259" key="1">
    <source>
        <dbReference type="Pfam" id="PF22936"/>
    </source>
</evidence>
<gene>
    <name evidence="2" type="ORF">ES288_D06G068800v1</name>
</gene>
<keyword evidence="3" id="KW-1185">Reference proteome</keyword>